<name>A0A426ZJ71_ENSVE</name>
<dbReference type="GO" id="GO:0003700">
    <property type="term" value="F:DNA-binding transcription factor activity"/>
    <property type="evidence" value="ECO:0007669"/>
    <property type="project" value="InterPro"/>
</dbReference>
<dbReference type="CDD" id="cd03784">
    <property type="entry name" value="GT1_Gtf-like"/>
    <property type="match status" value="1"/>
</dbReference>
<evidence type="ECO:0000256" key="2">
    <source>
        <dbReference type="ARBA" id="ARBA00009995"/>
    </source>
</evidence>
<organism evidence="9 10">
    <name type="scientific">Ensete ventricosum</name>
    <name type="common">Abyssinian banana</name>
    <name type="synonym">Musa ensete</name>
    <dbReference type="NCBI Taxonomy" id="4639"/>
    <lineage>
        <taxon>Eukaryota</taxon>
        <taxon>Viridiplantae</taxon>
        <taxon>Streptophyta</taxon>
        <taxon>Embryophyta</taxon>
        <taxon>Tracheophyta</taxon>
        <taxon>Spermatophyta</taxon>
        <taxon>Magnoliopsida</taxon>
        <taxon>Liliopsida</taxon>
        <taxon>Zingiberales</taxon>
        <taxon>Musaceae</taxon>
        <taxon>Ensete</taxon>
    </lineage>
</organism>
<proteinExistence type="inferred from homology"/>
<dbReference type="CDD" id="cd00018">
    <property type="entry name" value="AP2"/>
    <property type="match status" value="1"/>
</dbReference>
<comment type="similarity">
    <text evidence="2">Belongs to the UDP-glycosyltransferase family.</text>
</comment>
<dbReference type="Pfam" id="PF00847">
    <property type="entry name" value="AP2"/>
    <property type="match status" value="1"/>
</dbReference>
<dbReference type="GO" id="GO:0005634">
    <property type="term" value="C:nucleus"/>
    <property type="evidence" value="ECO:0007669"/>
    <property type="project" value="UniProtKB-SubCell"/>
</dbReference>
<protein>
    <recommendedName>
        <fullName evidence="8">AP2/ERF domain-containing protein</fullName>
    </recommendedName>
</protein>
<keyword evidence="3" id="KW-0808">Transferase</keyword>
<dbReference type="InterPro" id="IPR002213">
    <property type="entry name" value="UDP_glucos_trans"/>
</dbReference>
<evidence type="ECO:0000313" key="9">
    <source>
        <dbReference type="EMBL" id="RRT64028.1"/>
    </source>
</evidence>
<dbReference type="FunFam" id="3.30.730.10:FF:000001">
    <property type="entry name" value="Ethylene-responsive transcription factor 2"/>
    <property type="match status" value="1"/>
</dbReference>
<dbReference type="PRINTS" id="PR00367">
    <property type="entry name" value="ETHRSPELEMNT"/>
</dbReference>
<evidence type="ECO:0000256" key="3">
    <source>
        <dbReference type="ARBA" id="ARBA00022679"/>
    </source>
</evidence>
<dbReference type="GO" id="GO:0035251">
    <property type="term" value="F:UDP-glucosyltransferase activity"/>
    <property type="evidence" value="ECO:0007669"/>
    <property type="project" value="TreeGrafter"/>
</dbReference>
<keyword evidence="7" id="KW-0539">Nucleus</keyword>
<dbReference type="Proteomes" id="UP000287651">
    <property type="component" value="Unassembled WGS sequence"/>
</dbReference>
<keyword evidence="4" id="KW-0805">Transcription regulation</keyword>
<dbReference type="Pfam" id="PF00201">
    <property type="entry name" value="UDPGT"/>
    <property type="match status" value="1"/>
</dbReference>
<dbReference type="Gene3D" id="3.30.730.10">
    <property type="entry name" value="AP2/ERF domain"/>
    <property type="match status" value="1"/>
</dbReference>
<evidence type="ECO:0000256" key="1">
    <source>
        <dbReference type="ARBA" id="ARBA00004123"/>
    </source>
</evidence>
<evidence type="ECO:0000256" key="4">
    <source>
        <dbReference type="ARBA" id="ARBA00023015"/>
    </source>
</evidence>
<keyword evidence="5" id="KW-0238">DNA-binding</keyword>
<dbReference type="InterPro" id="IPR016177">
    <property type="entry name" value="DNA-bd_dom_sf"/>
</dbReference>
<evidence type="ECO:0000256" key="5">
    <source>
        <dbReference type="ARBA" id="ARBA00023125"/>
    </source>
</evidence>
<dbReference type="PANTHER" id="PTHR48047:SF19">
    <property type="entry name" value="GLYCOSYLTRANSFERASE"/>
    <property type="match status" value="1"/>
</dbReference>
<gene>
    <name evidence="9" type="ORF">B296_00002660</name>
</gene>
<dbReference type="AlphaFoldDB" id="A0A426ZJ71"/>
<dbReference type="InterPro" id="IPR001471">
    <property type="entry name" value="AP2/ERF_dom"/>
</dbReference>
<evidence type="ECO:0000259" key="8">
    <source>
        <dbReference type="PROSITE" id="PS51032"/>
    </source>
</evidence>
<evidence type="ECO:0000256" key="7">
    <source>
        <dbReference type="ARBA" id="ARBA00023242"/>
    </source>
</evidence>
<dbReference type="SUPFAM" id="SSF53756">
    <property type="entry name" value="UDP-Glycosyltransferase/glycogen phosphorylase"/>
    <property type="match status" value="1"/>
</dbReference>
<dbReference type="InterPro" id="IPR036955">
    <property type="entry name" value="AP2/ERF_dom_sf"/>
</dbReference>
<dbReference type="EMBL" id="AMZH03006359">
    <property type="protein sequence ID" value="RRT64028.1"/>
    <property type="molecule type" value="Genomic_DNA"/>
</dbReference>
<dbReference type="PROSITE" id="PS00375">
    <property type="entry name" value="UDPGT"/>
    <property type="match status" value="1"/>
</dbReference>
<dbReference type="GO" id="GO:0003677">
    <property type="term" value="F:DNA binding"/>
    <property type="evidence" value="ECO:0007669"/>
    <property type="project" value="UniProtKB-KW"/>
</dbReference>
<sequence>MLISRRLWITSTTTWVFVRRWPCLENDSNTTTEEVGQSMAPNVRHPVVAKEEDCSQTQLPLNENDSEDMVLFQVLSEASAMASSSSDVSSAGEQPSLSSPAAAGDAGFIRKYARPTGHVRKYRGVRRRPWGKFAAEIRDSSRNGARLWLGTFDTAEAAAVAYDRAAFRIRGAKALLNFPPGVSFVAGAAIGDVGAALRGDDAGTGVLGAAESFEGAESVTNRQFTSHGLAPLIPLNEGFRVPPGEHVMDSAASENDARPIRVFFIPFFATGHMIPLVDIARLFAARGVDSTVLVTPANAALIRATVDDAAASGLPLRTLVYPFPSSECGLPPGVENISALPESDSYKIDVATPFARPEHERLLRLHRPDAVVADTHFPWTTYIARDLGVPRIAFQALGLFPVCVMGSVIRKRPHLATSGDNEPFLVPDLPHPVHLVLSELPDFIRGETIIAGILEELAEAEKVSLGVVVNSFAEMEEAYAEHYHKVGSIRSWFVGPVALANADAKGLGARGGDDPVAAANRGRCFSWLDAKEPMSVVYVCFGSWSHFRGEQLREMALGLEAAGHPFLWVVRDDGDEWMPDGFERRVAGRGLVVRGWAPQVAILAHAAVGGFVTHCGWNSVLEGVTAGLPMVTWPLSTEQFINEKLVVGVLRTGVRAAERPGSTAEEERPLVGAVELAKAVARVMGGGEEAEAMRKSAREYGKMARAAVTEGGSSYKGLSDVIEEIRQWHAERMSSAAAVIAA</sequence>
<comment type="subcellular location">
    <subcellularLocation>
        <location evidence="1">Nucleus</location>
    </subcellularLocation>
</comment>
<dbReference type="FunFam" id="3.40.50.2000:FF:000063">
    <property type="entry name" value="Glycosyltransferase"/>
    <property type="match status" value="1"/>
</dbReference>
<dbReference type="Gene3D" id="3.40.50.2000">
    <property type="entry name" value="Glycogen Phosphorylase B"/>
    <property type="match status" value="2"/>
</dbReference>
<evidence type="ECO:0000313" key="10">
    <source>
        <dbReference type="Proteomes" id="UP000287651"/>
    </source>
</evidence>
<dbReference type="PROSITE" id="PS51032">
    <property type="entry name" value="AP2_ERF"/>
    <property type="match status" value="1"/>
</dbReference>
<dbReference type="PANTHER" id="PTHR48047">
    <property type="entry name" value="GLYCOSYLTRANSFERASE"/>
    <property type="match status" value="1"/>
</dbReference>
<accession>A0A426ZJ71</accession>
<reference evidence="9 10" key="1">
    <citation type="journal article" date="2014" name="Agronomy (Basel)">
        <title>A Draft Genome Sequence for Ensete ventricosum, the Drought-Tolerant Tree Against Hunger.</title>
        <authorList>
            <person name="Harrison J."/>
            <person name="Moore K.A."/>
            <person name="Paszkiewicz K."/>
            <person name="Jones T."/>
            <person name="Grant M."/>
            <person name="Ambacheew D."/>
            <person name="Muzemil S."/>
            <person name="Studholme D.J."/>
        </authorList>
    </citation>
    <scope>NUCLEOTIDE SEQUENCE [LARGE SCALE GENOMIC DNA]</scope>
</reference>
<dbReference type="SUPFAM" id="SSF54171">
    <property type="entry name" value="DNA-binding domain"/>
    <property type="match status" value="1"/>
</dbReference>
<dbReference type="InterPro" id="IPR035595">
    <property type="entry name" value="UDP_glycos_trans_CS"/>
</dbReference>
<comment type="caution">
    <text evidence="9">The sequence shown here is derived from an EMBL/GenBank/DDBJ whole genome shotgun (WGS) entry which is preliminary data.</text>
</comment>
<evidence type="ECO:0000256" key="6">
    <source>
        <dbReference type="ARBA" id="ARBA00023163"/>
    </source>
</evidence>
<feature type="domain" description="AP2/ERF" evidence="8">
    <location>
        <begin position="121"/>
        <end position="179"/>
    </location>
</feature>
<dbReference type="SMART" id="SM00380">
    <property type="entry name" value="AP2"/>
    <property type="match status" value="1"/>
</dbReference>
<keyword evidence="6" id="KW-0804">Transcription</keyword>